<accession>A0A0F9J186</accession>
<dbReference type="GO" id="GO:0003677">
    <property type="term" value="F:DNA binding"/>
    <property type="evidence" value="ECO:0007669"/>
    <property type="project" value="InterPro"/>
</dbReference>
<dbReference type="InterPro" id="IPR013762">
    <property type="entry name" value="Integrase-like_cat_sf"/>
</dbReference>
<dbReference type="SUPFAM" id="SSF56349">
    <property type="entry name" value="DNA breaking-rejoining enzymes"/>
    <property type="match status" value="1"/>
</dbReference>
<gene>
    <name evidence="3" type="ORF">LCGC14_1811660</name>
</gene>
<feature type="non-terminal residue" evidence="3">
    <location>
        <position position="1"/>
    </location>
</feature>
<dbReference type="InterPro" id="IPR011010">
    <property type="entry name" value="DNA_brk_join_enz"/>
</dbReference>
<comment type="caution">
    <text evidence="3">The sequence shown here is derived from an EMBL/GenBank/DDBJ whole genome shotgun (WGS) entry which is preliminary data.</text>
</comment>
<keyword evidence="1" id="KW-0233">DNA recombination</keyword>
<dbReference type="Gene3D" id="1.10.443.10">
    <property type="entry name" value="Intergrase catalytic core"/>
    <property type="match status" value="1"/>
</dbReference>
<sequence length="288" mass="31827">AQFSEIPLAKLRATAIQNWRDRLSTGGQSDAQTADKKPAPATVNRLMNDLRAALNAACEAHRRELPAFLPSEISIGTRALPVTHIARQQLLPDELVKTAVDVAFKVDEDGHFGRLVMLAAATGARYSQLAALQVGHVQAHQGRILMPRSKKGRSPTTKSPVAVPLSADVLEKLLPTLTGRNSDEPLLVRWAYRNVGPFKWEKDHLRPLGAAYEIEKQWAEVVRMAALPSNTIMYALRHSSIVRGLRIGLPVRLVASLHDTSIEMIEKHYSAFIVDMTEDLARRAVISF</sequence>
<reference evidence="3" key="1">
    <citation type="journal article" date="2015" name="Nature">
        <title>Complex archaea that bridge the gap between prokaryotes and eukaryotes.</title>
        <authorList>
            <person name="Spang A."/>
            <person name="Saw J.H."/>
            <person name="Jorgensen S.L."/>
            <person name="Zaremba-Niedzwiedzka K."/>
            <person name="Martijn J."/>
            <person name="Lind A.E."/>
            <person name="van Eijk R."/>
            <person name="Schleper C."/>
            <person name="Guy L."/>
            <person name="Ettema T.J."/>
        </authorList>
    </citation>
    <scope>NUCLEOTIDE SEQUENCE</scope>
</reference>
<evidence type="ECO:0000259" key="2">
    <source>
        <dbReference type="PROSITE" id="PS51898"/>
    </source>
</evidence>
<dbReference type="AlphaFoldDB" id="A0A0F9J186"/>
<feature type="domain" description="Tyr recombinase" evidence="2">
    <location>
        <begin position="90"/>
        <end position="282"/>
    </location>
</feature>
<dbReference type="GO" id="GO:0015074">
    <property type="term" value="P:DNA integration"/>
    <property type="evidence" value="ECO:0007669"/>
    <property type="project" value="InterPro"/>
</dbReference>
<dbReference type="GO" id="GO:0006310">
    <property type="term" value="P:DNA recombination"/>
    <property type="evidence" value="ECO:0007669"/>
    <property type="project" value="UniProtKB-KW"/>
</dbReference>
<evidence type="ECO:0000313" key="3">
    <source>
        <dbReference type="EMBL" id="KKL99710.1"/>
    </source>
</evidence>
<protein>
    <recommendedName>
        <fullName evidence="2">Tyr recombinase domain-containing protein</fullName>
    </recommendedName>
</protein>
<organism evidence="3">
    <name type="scientific">marine sediment metagenome</name>
    <dbReference type="NCBI Taxonomy" id="412755"/>
    <lineage>
        <taxon>unclassified sequences</taxon>
        <taxon>metagenomes</taxon>
        <taxon>ecological metagenomes</taxon>
    </lineage>
</organism>
<proteinExistence type="predicted"/>
<dbReference type="PROSITE" id="PS51898">
    <property type="entry name" value="TYR_RECOMBINASE"/>
    <property type="match status" value="1"/>
</dbReference>
<dbReference type="InterPro" id="IPR002104">
    <property type="entry name" value="Integrase_catalytic"/>
</dbReference>
<evidence type="ECO:0000256" key="1">
    <source>
        <dbReference type="ARBA" id="ARBA00023172"/>
    </source>
</evidence>
<name>A0A0F9J186_9ZZZZ</name>
<dbReference type="EMBL" id="LAZR01017609">
    <property type="protein sequence ID" value="KKL99710.1"/>
    <property type="molecule type" value="Genomic_DNA"/>
</dbReference>